<dbReference type="PANTHER" id="PTHR23327:SF51">
    <property type="entry name" value="TRANSCRIPTIONAL REGULATOR OF YEAST FORM ADHERENCE 3"/>
    <property type="match status" value="1"/>
</dbReference>
<evidence type="ECO:0000256" key="2">
    <source>
        <dbReference type="ARBA" id="ARBA00022771"/>
    </source>
</evidence>
<name>A0A8S1NRT8_9CILI</name>
<dbReference type="InterPro" id="IPR017907">
    <property type="entry name" value="Znf_RING_CS"/>
</dbReference>
<keyword evidence="1" id="KW-0479">Metal-binding</keyword>
<keyword evidence="3" id="KW-0862">Zinc</keyword>
<dbReference type="PROSITE" id="PS50089">
    <property type="entry name" value="ZF_RING_2"/>
    <property type="match status" value="1"/>
</dbReference>
<dbReference type="SMART" id="SM00184">
    <property type="entry name" value="RING"/>
    <property type="match status" value="1"/>
</dbReference>
<dbReference type="GO" id="GO:0008270">
    <property type="term" value="F:zinc ion binding"/>
    <property type="evidence" value="ECO:0007669"/>
    <property type="project" value="UniProtKB-KW"/>
</dbReference>
<evidence type="ECO:0000259" key="5">
    <source>
        <dbReference type="PROSITE" id="PS50089"/>
    </source>
</evidence>
<organism evidence="6 7">
    <name type="scientific">Paramecium sonneborni</name>
    <dbReference type="NCBI Taxonomy" id="65129"/>
    <lineage>
        <taxon>Eukaryota</taxon>
        <taxon>Sar</taxon>
        <taxon>Alveolata</taxon>
        <taxon>Ciliophora</taxon>
        <taxon>Intramacronucleata</taxon>
        <taxon>Oligohymenophorea</taxon>
        <taxon>Peniculida</taxon>
        <taxon>Parameciidae</taxon>
        <taxon>Paramecium</taxon>
    </lineage>
</organism>
<reference evidence="6" key="1">
    <citation type="submission" date="2021-01" db="EMBL/GenBank/DDBJ databases">
        <authorList>
            <consortium name="Genoscope - CEA"/>
            <person name="William W."/>
        </authorList>
    </citation>
    <scope>NUCLEOTIDE SEQUENCE</scope>
</reference>
<comment type="caution">
    <text evidence="6">The sequence shown here is derived from an EMBL/GenBank/DDBJ whole genome shotgun (WGS) entry which is preliminary data.</text>
</comment>
<protein>
    <recommendedName>
        <fullName evidence="5">RING-type domain-containing protein</fullName>
    </recommendedName>
</protein>
<evidence type="ECO:0000256" key="4">
    <source>
        <dbReference type="PROSITE-ProRule" id="PRU00175"/>
    </source>
</evidence>
<dbReference type="AlphaFoldDB" id="A0A8S1NRT8"/>
<accession>A0A8S1NRT8</accession>
<feature type="domain" description="RING-type" evidence="5">
    <location>
        <begin position="233"/>
        <end position="271"/>
    </location>
</feature>
<evidence type="ECO:0000256" key="1">
    <source>
        <dbReference type="ARBA" id="ARBA00022723"/>
    </source>
</evidence>
<evidence type="ECO:0000256" key="3">
    <source>
        <dbReference type="ARBA" id="ARBA00022833"/>
    </source>
</evidence>
<dbReference type="PANTHER" id="PTHR23327">
    <property type="entry name" value="RING FINGER PROTEIN 127"/>
    <property type="match status" value="1"/>
</dbReference>
<dbReference type="Pfam" id="PF13920">
    <property type="entry name" value="zf-C3HC4_3"/>
    <property type="match status" value="1"/>
</dbReference>
<keyword evidence="2 4" id="KW-0863">Zinc-finger</keyword>
<gene>
    <name evidence="6" type="ORF">PSON_ATCC_30995.1.T0540179</name>
</gene>
<dbReference type="EMBL" id="CAJJDN010000054">
    <property type="protein sequence ID" value="CAD8089544.1"/>
    <property type="molecule type" value="Genomic_DNA"/>
</dbReference>
<evidence type="ECO:0000313" key="7">
    <source>
        <dbReference type="Proteomes" id="UP000692954"/>
    </source>
</evidence>
<dbReference type="Proteomes" id="UP000692954">
    <property type="component" value="Unassembled WGS sequence"/>
</dbReference>
<dbReference type="InterPro" id="IPR001841">
    <property type="entry name" value="Znf_RING"/>
</dbReference>
<dbReference type="PROSITE" id="PS00518">
    <property type="entry name" value="ZF_RING_1"/>
    <property type="match status" value="1"/>
</dbReference>
<evidence type="ECO:0000313" key="6">
    <source>
        <dbReference type="EMBL" id="CAD8089544.1"/>
    </source>
</evidence>
<dbReference type="OrthoDB" id="305792at2759"/>
<keyword evidence="7" id="KW-1185">Reference proteome</keyword>
<proteinExistence type="predicted"/>
<sequence>MNHQFENIKKFWASKKIWSFYKYQNLLNQRLKDLIQELDPKIQTVIQLKENKESVGISNKQFTKVCTKALENQANLLKPLILLNYRNILNNQKYLIDILQLIHYSTNNEESNYIEDVMKNPKKQKEQKQLYKILELIFIMLQNQQKETTKYQILICLDSILKIMMKCLQTNPEILQNLRKYQKYNRCISFKKSYQGIGQYIEAITSFESKLREDLKPEIMEATLNNILQQLDCVICYSAMNDPVSMKCGHSFCKACVSQDQNNSKKCPICRTEQVDEIYLSENNKFLTKLIFLRQSFENQSDFQQVEDYQFNYYIHIQPQSRQTYEQKIVLRTKQSLKYLIEEEVEIDTIKFKSLTVIQFQQLLQQHIIFILVDKHANAYLVKNMSAYISKSKTRIKVQYQDKIQIAHSYFSHIFLNTENGGEYIFESEFATAITLEDEKIDISNIEIQKQLASLINNTKEFFNQALLNQQQDQTYQTLHSFLAQVGFWSLQNSDLLSNYNEMKKYSYLIPNILRIPEKEREQIQLTNNLIKRLELIEKSLNRFKQCSNILMLFHIQRQNPDSKKNIIVSILVFFFLLFAFQL</sequence>